<dbReference type="InterPro" id="IPR036291">
    <property type="entry name" value="NAD(P)-bd_dom_sf"/>
</dbReference>
<dbReference type="GO" id="GO:0016616">
    <property type="term" value="F:oxidoreductase activity, acting on the CH-OH group of donors, NAD or NADP as acceptor"/>
    <property type="evidence" value="ECO:0007669"/>
    <property type="project" value="InterPro"/>
</dbReference>
<dbReference type="RefSeq" id="WP_162384114.1">
    <property type="nucleotide sequence ID" value="NZ_CP045997.1"/>
</dbReference>
<dbReference type="SUPFAM" id="SSF51735">
    <property type="entry name" value="NAD(P)-binding Rossmann-fold domains"/>
    <property type="match status" value="1"/>
</dbReference>
<dbReference type="PANTHER" id="PTHR43490:SF99">
    <property type="entry name" value="SHORT-CHAIN DEHYDROGENASE_REDUCTASE"/>
    <property type="match status" value="1"/>
</dbReference>
<evidence type="ECO:0000256" key="2">
    <source>
        <dbReference type="ARBA" id="ARBA00022857"/>
    </source>
</evidence>
<name>A0A6P1VM88_9BACT</name>
<dbReference type="PRINTS" id="PR00081">
    <property type="entry name" value="GDHRDH"/>
</dbReference>
<dbReference type="CDD" id="cd05324">
    <property type="entry name" value="carb_red_PTCR-like_SDR_c"/>
    <property type="match status" value="1"/>
</dbReference>
<evidence type="ECO:0000313" key="5">
    <source>
        <dbReference type="EMBL" id="QHV93694.1"/>
    </source>
</evidence>
<keyword evidence="2" id="KW-0521">NADP</keyword>
<dbReference type="KEGG" id="senf:GJR95_00990"/>
<sequence length="240" mass="25794">MKTVLITGANKGIGLEAAAELVRLGYFVYLGCRNLTLGQEALKELQKRGLTNLALIELDVTKPESIKKAAEQVAEKSSSLDGLINNAGIPGAFPQDASTTPIEVIRTVFDTNVFGVIQVTQAFLPLLRLSDAPRIVNVSSDLGSLGNHSNPDYEFYGLSPAAYTPSKSALNAYTVMLAKELKGTSFKVNSVNPGYTATDFNHHTGYKPVDQAGRFVASFARLDADGPTGRFFSEEGETSW</sequence>
<keyword evidence="6" id="KW-1185">Reference proteome</keyword>
<gene>
    <name evidence="5" type="ORF">GJR95_00990</name>
</gene>
<evidence type="ECO:0000256" key="1">
    <source>
        <dbReference type="ARBA" id="ARBA00006484"/>
    </source>
</evidence>
<protein>
    <submittedName>
        <fullName evidence="5">SDR family NAD(P)-dependent oxidoreductase</fullName>
    </submittedName>
</protein>
<evidence type="ECO:0000256" key="3">
    <source>
        <dbReference type="ARBA" id="ARBA00023002"/>
    </source>
</evidence>
<keyword evidence="3" id="KW-0560">Oxidoreductase</keyword>
<dbReference type="EMBL" id="CP045997">
    <property type="protein sequence ID" value="QHV93694.1"/>
    <property type="molecule type" value="Genomic_DNA"/>
</dbReference>
<dbReference type="Pfam" id="PF00106">
    <property type="entry name" value="adh_short"/>
    <property type="match status" value="1"/>
</dbReference>
<dbReference type="Proteomes" id="UP000464577">
    <property type="component" value="Chromosome"/>
</dbReference>
<dbReference type="PRINTS" id="PR00080">
    <property type="entry name" value="SDRFAMILY"/>
</dbReference>
<comment type="similarity">
    <text evidence="1 4">Belongs to the short-chain dehydrogenases/reductases (SDR) family.</text>
</comment>
<dbReference type="PANTHER" id="PTHR43490">
    <property type="entry name" value="(+)-NEOMENTHOL DEHYDROGENASE"/>
    <property type="match status" value="1"/>
</dbReference>
<dbReference type="Gene3D" id="3.40.50.720">
    <property type="entry name" value="NAD(P)-binding Rossmann-like Domain"/>
    <property type="match status" value="1"/>
</dbReference>
<evidence type="ECO:0000313" key="6">
    <source>
        <dbReference type="Proteomes" id="UP000464577"/>
    </source>
</evidence>
<evidence type="ECO:0000256" key="4">
    <source>
        <dbReference type="RuleBase" id="RU000363"/>
    </source>
</evidence>
<dbReference type="AlphaFoldDB" id="A0A6P1VM88"/>
<dbReference type="InterPro" id="IPR002347">
    <property type="entry name" value="SDR_fam"/>
</dbReference>
<accession>A0A6P1VM88</accession>
<dbReference type="InterPro" id="IPR045313">
    <property type="entry name" value="CBR1-like"/>
</dbReference>
<proteinExistence type="inferred from homology"/>
<organism evidence="5 6">
    <name type="scientific">Spirosoma endbachense</name>
    <dbReference type="NCBI Taxonomy" id="2666025"/>
    <lineage>
        <taxon>Bacteria</taxon>
        <taxon>Pseudomonadati</taxon>
        <taxon>Bacteroidota</taxon>
        <taxon>Cytophagia</taxon>
        <taxon>Cytophagales</taxon>
        <taxon>Cytophagaceae</taxon>
        <taxon>Spirosoma</taxon>
    </lineage>
</organism>
<reference evidence="5 6" key="1">
    <citation type="submission" date="2019-11" db="EMBL/GenBank/DDBJ databases">
        <title>Spirosoma endbachense sp. nov., isolated from a natural salt meadow.</title>
        <authorList>
            <person name="Rojas J."/>
            <person name="Ambika Manirajan B."/>
            <person name="Ratering S."/>
            <person name="Suarez C."/>
            <person name="Geissler-Plaum R."/>
            <person name="Schnell S."/>
        </authorList>
    </citation>
    <scope>NUCLEOTIDE SEQUENCE [LARGE SCALE GENOMIC DNA]</scope>
    <source>
        <strain evidence="5 6">I-24</strain>
    </source>
</reference>